<evidence type="ECO:0000259" key="12">
    <source>
        <dbReference type="Pfam" id="PF04577"/>
    </source>
</evidence>
<dbReference type="EC" id="2.4.1.255" evidence="1"/>
<sequence>MIHFFQPLPIAILSYFFIVAQTAVNFSNVDIPKEHMPFYFSNFPEIAALCTNDDECPYKDDIGKNRCWGYEQSCDKQYSYSLPVCNGDSKGWTKSTEELVNRFYEEADFGYVRQRDREMQIMCEPLFKDDSSLECADHLKFCRGRNLMLNFTDLATRKEPMRYAMDVLKHGQIGGHCKLHEKRLLDQCDHISPLQSWGPELKNFVELPNRPIENHNCDVIVEKPTFILKIDATVNMYHHFCDFFNLYAALHLNSSHPDMFTRDVHILIWESYTYLSNFAPVMETFTKHPVWDLKTFRGETVCFRNVVFPLLPRMIFGLFYNTPVVHGCESSGLFHAFSKHILHRLRIPMHKRRNNKVHVTLLSRQTKYRRILNEDELLKQLEDNPNYVVKKVSYSHQMSFVEQLEITHNSDIFIGMHGSGLTHLLFLPDWAAVFELHNCEDENCYKDLARLRGVKYFTWEDPGKVHKEDEGHHPDMGAHAKFTNYHFDVEEVEAIVKRAADHVQKHPAFQEFLTFNGESDEQSLHSEL</sequence>
<evidence type="ECO:0000256" key="1">
    <source>
        <dbReference type="ARBA" id="ARBA00011970"/>
    </source>
</evidence>
<keyword evidence="2" id="KW-0328">Glycosyltransferase</keyword>
<dbReference type="GO" id="GO:0005788">
    <property type="term" value="C:endoplasmic reticulum lumen"/>
    <property type="evidence" value="ECO:0007669"/>
    <property type="project" value="TreeGrafter"/>
</dbReference>
<dbReference type="InterPro" id="IPR007657">
    <property type="entry name" value="Glycosyltransferase_61"/>
</dbReference>
<name>A0A6J1TCE4_FRAOC</name>
<keyword evidence="5" id="KW-0256">Endoplasmic reticulum</keyword>
<evidence type="ECO:0000256" key="8">
    <source>
        <dbReference type="ARBA" id="ARBA00042574"/>
    </source>
</evidence>
<dbReference type="Proteomes" id="UP000504606">
    <property type="component" value="Unplaced"/>
</dbReference>
<dbReference type="PANTHER" id="PTHR20961:SF148">
    <property type="entry name" value="EGF DOMAIN-SPECIFIC O-LINKED N-ACETYLGLUCOSAMINE TRANSFERASE"/>
    <property type="match status" value="1"/>
</dbReference>
<feature type="chain" id="PRO_5044639547" description="EGF domain-specific O-linked N-acetylglucosamine transferase" evidence="11">
    <location>
        <begin position="23"/>
        <end position="528"/>
    </location>
</feature>
<keyword evidence="13" id="KW-1185">Reference proteome</keyword>
<evidence type="ECO:0000256" key="9">
    <source>
        <dbReference type="ARBA" id="ARBA00048317"/>
    </source>
</evidence>
<dbReference type="CTD" id="285203"/>
<proteinExistence type="predicted"/>
<dbReference type="RefSeq" id="XP_026289345.1">
    <property type="nucleotide sequence ID" value="XM_026433560.2"/>
</dbReference>
<evidence type="ECO:0000313" key="14">
    <source>
        <dbReference type="RefSeq" id="XP_026289345.1"/>
    </source>
</evidence>
<evidence type="ECO:0000256" key="6">
    <source>
        <dbReference type="ARBA" id="ARBA00023180"/>
    </source>
</evidence>
<evidence type="ECO:0000256" key="5">
    <source>
        <dbReference type="ARBA" id="ARBA00022824"/>
    </source>
</evidence>
<dbReference type="GeneID" id="113214249"/>
<dbReference type="GO" id="GO:0097363">
    <property type="term" value="F:protein O-acetylglucosaminyltransferase activity"/>
    <property type="evidence" value="ECO:0007669"/>
    <property type="project" value="UniProtKB-EC"/>
</dbReference>
<evidence type="ECO:0000256" key="10">
    <source>
        <dbReference type="ARBA" id="ARBA00049432"/>
    </source>
</evidence>
<evidence type="ECO:0000313" key="13">
    <source>
        <dbReference type="Proteomes" id="UP000504606"/>
    </source>
</evidence>
<keyword evidence="3 14" id="KW-0808">Transferase</keyword>
<evidence type="ECO:0000256" key="4">
    <source>
        <dbReference type="ARBA" id="ARBA00022729"/>
    </source>
</evidence>
<dbReference type="AlphaFoldDB" id="A0A6J1TCE4"/>
<keyword evidence="4 11" id="KW-0732">Signal</keyword>
<evidence type="ECO:0000256" key="7">
    <source>
        <dbReference type="ARBA" id="ARBA00040944"/>
    </source>
</evidence>
<dbReference type="RefSeq" id="XP_026289346.1">
    <property type="nucleotide sequence ID" value="XM_026433561.2"/>
</dbReference>
<dbReference type="KEGG" id="foc:113214249"/>
<organism evidence="13 14">
    <name type="scientific">Frankliniella occidentalis</name>
    <name type="common">Western flower thrips</name>
    <name type="synonym">Euthrips occidentalis</name>
    <dbReference type="NCBI Taxonomy" id="133901"/>
    <lineage>
        <taxon>Eukaryota</taxon>
        <taxon>Metazoa</taxon>
        <taxon>Ecdysozoa</taxon>
        <taxon>Arthropoda</taxon>
        <taxon>Hexapoda</taxon>
        <taxon>Insecta</taxon>
        <taxon>Pterygota</taxon>
        <taxon>Neoptera</taxon>
        <taxon>Paraneoptera</taxon>
        <taxon>Thysanoptera</taxon>
        <taxon>Terebrantia</taxon>
        <taxon>Thripoidea</taxon>
        <taxon>Thripidae</taxon>
        <taxon>Frankliniella</taxon>
    </lineage>
</organism>
<evidence type="ECO:0000313" key="15">
    <source>
        <dbReference type="RefSeq" id="XP_026289346.1"/>
    </source>
</evidence>
<protein>
    <recommendedName>
        <fullName evidence="7">EGF domain-specific O-linked N-acetylglucosamine transferase</fullName>
        <ecNumber evidence="1">2.4.1.255</ecNumber>
    </recommendedName>
    <alternativeName>
        <fullName evidence="8">Extracellular O-linked N-acetylglucosamine transferase</fullName>
    </alternativeName>
</protein>
<comment type="catalytic activity">
    <reaction evidence="10">
        <text>L-threonyl-[protein] + UDP-N-acetyl-alpha-D-glucosamine = 3-O-(N-acetyl-beta-D-glucosaminyl)-L-threonyl-[protein] + UDP + H(+)</text>
        <dbReference type="Rhea" id="RHEA:48908"/>
        <dbReference type="Rhea" id="RHEA-COMP:11060"/>
        <dbReference type="Rhea" id="RHEA-COMP:12252"/>
        <dbReference type="ChEBI" id="CHEBI:15378"/>
        <dbReference type="ChEBI" id="CHEBI:30013"/>
        <dbReference type="ChEBI" id="CHEBI:57705"/>
        <dbReference type="ChEBI" id="CHEBI:58223"/>
        <dbReference type="ChEBI" id="CHEBI:90840"/>
        <dbReference type="EC" id="2.4.1.255"/>
    </reaction>
</comment>
<evidence type="ECO:0000256" key="2">
    <source>
        <dbReference type="ARBA" id="ARBA00022676"/>
    </source>
</evidence>
<feature type="domain" description="Glycosyltransferase 61 catalytic" evidence="12">
    <location>
        <begin position="305"/>
        <end position="433"/>
    </location>
</feature>
<evidence type="ECO:0000256" key="11">
    <source>
        <dbReference type="SAM" id="SignalP"/>
    </source>
</evidence>
<feature type="signal peptide" evidence="11">
    <location>
        <begin position="1"/>
        <end position="22"/>
    </location>
</feature>
<comment type="catalytic activity">
    <reaction evidence="9">
        <text>L-seryl-[protein] + UDP-N-acetyl-alpha-D-glucosamine = 3-O-(N-acetyl-beta-D-glucosaminyl)-L-seryl-[protein] + UDP + H(+)</text>
        <dbReference type="Rhea" id="RHEA:48904"/>
        <dbReference type="Rhea" id="RHEA-COMP:9863"/>
        <dbReference type="Rhea" id="RHEA-COMP:12251"/>
        <dbReference type="ChEBI" id="CHEBI:15378"/>
        <dbReference type="ChEBI" id="CHEBI:29999"/>
        <dbReference type="ChEBI" id="CHEBI:57705"/>
        <dbReference type="ChEBI" id="CHEBI:58223"/>
        <dbReference type="ChEBI" id="CHEBI:90838"/>
        <dbReference type="EC" id="2.4.1.255"/>
    </reaction>
</comment>
<dbReference type="OrthoDB" id="529273at2759"/>
<accession>A0A6J1TCE4</accession>
<dbReference type="Pfam" id="PF04577">
    <property type="entry name" value="Glyco_transf_61"/>
    <property type="match status" value="1"/>
</dbReference>
<gene>
    <name evidence="14 15" type="primary">LOC113214249</name>
</gene>
<dbReference type="PANTHER" id="PTHR20961">
    <property type="entry name" value="GLYCOSYLTRANSFERASE"/>
    <property type="match status" value="1"/>
</dbReference>
<evidence type="ECO:0000256" key="3">
    <source>
        <dbReference type="ARBA" id="ARBA00022679"/>
    </source>
</evidence>
<dbReference type="InterPro" id="IPR049625">
    <property type="entry name" value="Glyco_transf_61_cat"/>
</dbReference>
<keyword evidence="6" id="KW-0325">Glycoprotein</keyword>
<reference evidence="14 15" key="1">
    <citation type="submission" date="2025-04" db="UniProtKB">
        <authorList>
            <consortium name="RefSeq"/>
        </authorList>
    </citation>
    <scope>IDENTIFICATION</scope>
    <source>
        <tissue evidence="14 15">Whole organism</tissue>
    </source>
</reference>